<dbReference type="AlphaFoldDB" id="A0A151UX44"/>
<feature type="binding site" evidence="16">
    <location>
        <position position="222"/>
    </location>
    <ligand>
        <name>FMN</name>
        <dbReference type="ChEBI" id="CHEBI:58210"/>
    </ligand>
</feature>
<comment type="pathway">
    <text evidence="5 16">Pyrimidine metabolism; UMP biosynthesis via de novo pathway; orotate from (S)-dihydroorotate (quinone route): step 1/1.</text>
</comment>
<name>A0A151UX44_BACCE</name>
<keyword evidence="16" id="KW-1003">Cell membrane</keyword>
<evidence type="ECO:0000256" key="15">
    <source>
        <dbReference type="ARBA" id="ARBA00048996"/>
    </source>
</evidence>
<accession>A0A151UX44</accession>
<evidence type="ECO:0000256" key="14">
    <source>
        <dbReference type="ARBA" id="ARBA00048639"/>
    </source>
</evidence>
<evidence type="ECO:0000256" key="13">
    <source>
        <dbReference type="ARBA" id="ARBA00023136"/>
    </source>
</evidence>
<evidence type="ECO:0000256" key="7">
    <source>
        <dbReference type="ARBA" id="ARBA00011669"/>
    </source>
</evidence>
<evidence type="ECO:0000256" key="9">
    <source>
        <dbReference type="ARBA" id="ARBA00022643"/>
    </source>
</evidence>
<feature type="binding site" evidence="16">
    <location>
        <position position="182"/>
    </location>
    <ligand>
        <name>substrate</name>
    </ligand>
</feature>
<dbReference type="EC" id="1.3.5.2" evidence="16"/>
<feature type="binding site" evidence="16">
    <location>
        <position position="144"/>
    </location>
    <ligand>
        <name>FMN</name>
        <dbReference type="ChEBI" id="CHEBI:58210"/>
    </ligand>
</feature>
<organism evidence="18 19">
    <name type="scientific">Bacillus cereus</name>
    <dbReference type="NCBI Taxonomy" id="1396"/>
    <lineage>
        <taxon>Bacteria</taxon>
        <taxon>Bacillati</taxon>
        <taxon>Bacillota</taxon>
        <taxon>Bacilli</taxon>
        <taxon>Bacillales</taxon>
        <taxon>Bacillaceae</taxon>
        <taxon>Bacillus</taxon>
        <taxon>Bacillus cereus group</taxon>
    </lineage>
</organism>
<evidence type="ECO:0000256" key="16">
    <source>
        <dbReference type="HAMAP-Rule" id="MF_00225"/>
    </source>
</evidence>
<feature type="binding site" evidence="16">
    <location>
        <position position="90"/>
    </location>
    <ligand>
        <name>FMN</name>
        <dbReference type="ChEBI" id="CHEBI:58210"/>
    </ligand>
</feature>
<evidence type="ECO:0000313" key="19">
    <source>
        <dbReference type="Proteomes" id="UP000186535"/>
    </source>
</evidence>
<dbReference type="InterPro" id="IPR005720">
    <property type="entry name" value="Dihydroorotate_DH_cat"/>
</dbReference>
<comment type="catalytic activity">
    <reaction evidence="14 16">
        <text>(S)-dihydroorotate + a quinone = orotate + a quinol</text>
        <dbReference type="Rhea" id="RHEA:30187"/>
        <dbReference type="ChEBI" id="CHEBI:24646"/>
        <dbReference type="ChEBI" id="CHEBI:30839"/>
        <dbReference type="ChEBI" id="CHEBI:30864"/>
        <dbReference type="ChEBI" id="CHEBI:132124"/>
        <dbReference type="EC" id="1.3.5.2"/>
    </reaction>
</comment>
<gene>
    <name evidence="16" type="primary">pyrD</name>
    <name evidence="18" type="ORF">BJR07_27745</name>
</gene>
<dbReference type="PATRIC" id="fig|1396.435.peg.5228"/>
<evidence type="ECO:0000256" key="5">
    <source>
        <dbReference type="ARBA" id="ARBA00005161"/>
    </source>
</evidence>
<proteinExistence type="inferred from homology"/>
<feature type="binding site" evidence="16">
    <location>
        <position position="272"/>
    </location>
    <ligand>
        <name>FMN</name>
        <dbReference type="ChEBI" id="CHEBI:58210"/>
    </ligand>
</feature>
<evidence type="ECO:0000256" key="1">
    <source>
        <dbReference type="ARBA" id="ARBA00003125"/>
    </source>
</evidence>
<comment type="pathway">
    <text evidence="4">Pyrimidine metabolism; UMP biosynthesis via de novo pathway; orotate from (S)-dihydroorotate (NAD(+) route): step 1/1.</text>
</comment>
<dbReference type="NCBIfam" id="TIGR01036">
    <property type="entry name" value="pyrD_sub2"/>
    <property type="match status" value="1"/>
</dbReference>
<feature type="binding site" evidence="16">
    <location>
        <begin position="66"/>
        <end position="70"/>
    </location>
    <ligand>
        <name>FMN</name>
        <dbReference type="ChEBI" id="CHEBI:58210"/>
    </ligand>
</feature>
<feature type="binding site" evidence="16">
    <location>
        <position position="177"/>
    </location>
    <ligand>
        <name>FMN</name>
        <dbReference type="ChEBI" id="CHEBI:58210"/>
    </ligand>
</feature>
<evidence type="ECO:0000256" key="4">
    <source>
        <dbReference type="ARBA" id="ARBA00004715"/>
    </source>
</evidence>
<keyword evidence="10 16" id="KW-0665">Pyrimidine biosynthesis</keyword>
<evidence type="ECO:0000256" key="3">
    <source>
        <dbReference type="ARBA" id="ARBA00004370"/>
    </source>
</evidence>
<dbReference type="InterPro" id="IPR001295">
    <property type="entry name" value="Dihydroorotate_DH_CS"/>
</dbReference>
<feature type="binding site" evidence="16">
    <location>
        <position position="177"/>
    </location>
    <ligand>
        <name>substrate</name>
    </ligand>
</feature>
<dbReference type="GO" id="GO:0005737">
    <property type="term" value="C:cytoplasm"/>
    <property type="evidence" value="ECO:0007669"/>
    <property type="project" value="InterPro"/>
</dbReference>
<keyword evidence="13 16" id="KW-0472">Membrane</keyword>
<evidence type="ECO:0000256" key="12">
    <source>
        <dbReference type="ARBA" id="ARBA00023027"/>
    </source>
</evidence>
<comment type="cofactor">
    <cofactor evidence="16">
        <name>FMN</name>
        <dbReference type="ChEBI" id="CHEBI:58210"/>
    </cofactor>
    <text evidence="16">Binds 1 FMN per subunit.</text>
</comment>
<comment type="subunit">
    <text evidence="16">Monomer.</text>
</comment>
<dbReference type="UniPathway" id="UPA00070">
    <property type="reaction ID" value="UER00945"/>
</dbReference>
<evidence type="ECO:0000256" key="8">
    <source>
        <dbReference type="ARBA" id="ARBA00022630"/>
    </source>
</evidence>
<feature type="active site" description="Nucleophile" evidence="16">
    <location>
        <position position="180"/>
    </location>
</feature>
<comment type="subcellular location">
    <subcellularLocation>
        <location evidence="16">Cell membrane</location>
        <topology evidence="16">Peripheral membrane protein</topology>
    </subcellularLocation>
    <subcellularLocation>
        <location evidence="3">Membrane</location>
    </subcellularLocation>
</comment>
<dbReference type="CDD" id="cd04738">
    <property type="entry name" value="DHOD_2_like"/>
    <property type="match status" value="1"/>
</dbReference>
<comment type="function">
    <text evidence="2">Catalyzes the conversion of dihydroorotate to orotate with NAD(+) as electron acceptor.</text>
</comment>
<dbReference type="PANTHER" id="PTHR48109">
    <property type="entry name" value="DIHYDROOROTATE DEHYDROGENASE (QUINONE), MITOCHONDRIAL-RELATED"/>
    <property type="match status" value="1"/>
</dbReference>
<evidence type="ECO:0000259" key="17">
    <source>
        <dbReference type="Pfam" id="PF01180"/>
    </source>
</evidence>
<dbReference type="PANTHER" id="PTHR48109:SF4">
    <property type="entry name" value="DIHYDROOROTATE DEHYDROGENASE (QUINONE), MITOCHONDRIAL"/>
    <property type="match status" value="1"/>
</dbReference>
<comment type="catalytic activity">
    <reaction evidence="15">
        <text>(S)-dihydroorotate + NAD(+) = orotate + NADH + H(+)</text>
        <dbReference type="Rhea" id="RHEA:13513"/>
        <dbReference type="ChEBI" id="CHEBI:15378"/>
        <dbReference type="ChEBI" id="CHEBI:30839"/>
        <dbReference type="ChEBI" id="CHEBI:30864"/>
        <dbReference type="ChEBI" id="CHEBI:57540"/>
        <dbReference type="ChEBI" id="CHEBI:57945"/>
        <dbReference type="EC" id="1.3.1.14"/>
    </reaction>
</comment>
<dbReference type="NCBIfam" id="NF003652">
    <property type="entry name" value="PRK05286.2-5"/>
    <property type="match status" value="1"/>
</dbReference>
<dbReference type="NCBIfam" id="NF003645">
    <property type="entry name" value="PRK05286.1-2"/>
    <property type="match status" value="1"/>
</dbReference>
<dbReference type="PROSITE" id="PS00911">
    <property type="entry name" value="DHODEHASE_1"/>
    <property type="match status" value="1"/>
</dbReference>
<keyword evidence="9 16" id="KW-0288">FMN</keyword>
<dbReference type="InterPro" id="IPR050074">
    <property type="entry name" value="DHO_dehydrogenase"/>
</dbReference>
<dbReference type="GO" id="GO:0006207">
    <property type="term" value="P:'de novo' pyrimidine nucleobase biosynthetic process"/>
    <property type="evidence" value="ECO:0007669"/>
    <property type="project" value="UniProtKB-UniRule"/>
</dbReference>
<protein>
    <recommendedName>
        <fullName evidence="16">Dihydroorotate dehydrogenase (quinone)</fullName>
        <ecNumber evidence="16">1.3.5.2</ecNumber>
    </recommendedName>
    <alternativeName>
        <fullName evidence="16">DHOdehase</fullName>
        <shortName evidence="16">DHOD</shortName>
        <shortName evidence="16">DHODase</shortName>
    </alternativeName>
    <alternativeName>
        <fullName evidence="16">Dihydroorotate oxidase</fullName>
    </alternativeName>
</protein>
<evidence type="ECO:0000256" key="11">
    <source>
        <dbReference type="ARBA" id="ARBA00023002"/>
    </source>
</evidence>
<feature type="binding site" evidence="16">
    <location>
        <begin position="251"/>
        <end position="252"/>
    </location>
    <ligand>
        <name>substrate</name>
    </ligand>
</feature>
<dbReference type="RefSeq" id="WP_000271221.1">
    <property type="nucleotide sequence ID" value="NZ_CAKJVO010000022.1"/>
</dbReference>
<keyword evidence="11 16" id="KW-0560">Oxidoreductase</keyword>
<feature type="binding site" evidence="16">
    <location>
        <begin position="115"/>
        <end position="119"/>
    </location>
    <ligand>
        <name>substrate</name>
    </ligand>
</feature>
<feature type="domain" description="Dihydroorotate dehydrogenase catalytic" evidence="17">
    <location>
        <begin position="49"/>
        <end position="344"/>
    </location>
</feature>
<evidence type="ECO:0000313" key="18">
    <source>
        <dbReference type="EMBL" id="OKA32535.1"/>
    </source>
</evidence>
<feature type="binding site" evidence="16">
    <location>
        <position position="301"/>
    </location>
    <ligand>
        <name>FMN</name>
        <dbReference type="ChEBI" id="CHEBI:58210"/>
    </ligand>
</feature>
<dbReference type="Pfam" id="PF01180">
    <property type="entry name" value="DHO_dh"/>
    <property type="match status" value="1"/>
</dbReference>
<feature type="binding site" evidence="16">
    <location>
        <position position="70"/>
    </location>
    <ligand>
        <name>substrate</name>
    </ligand>
</feature>
<keyword evidence="8 16" id="KW-0285">Flavoprotein</keyword>
<dbReference type="GO" id="GO:0044205">
    <property type="term" value="P:'de novo' UMP biosynthetic process"/>
    <property type="evidence" value="ECO:0007669"/>
    <property type="project" value="UniProtKB-UniRule"/>
</dbReference>
<dbReference type="Proteomes" id="UP000186535">
    <property type="component" value="Unassembled WGS sequence"/>
</dbReference>
<feature type="binding site" evidence="16">
    <location>
        <position position="250"/>
    </location>
    <ligand>
        <name>FMN</name>
        <dbReference type="ChEBI" id="CHEBI:58210"/>
    </ligand>
</feature>
<dbReference type="InterPro" id="IPR013785">
    <property type="entry name" value="Aldolase_TIM"/>
</dbReference>
<dbReference type="GO" id="GO:0005886">
    <property type="term" value="C:plasma membrane"/>
    <property type="evidence" value="ECO:0007669"/>
    <property type="project" value="UniProtKB-SubCell"/>
</dbReference>
<dbReference type="GO" id="GO:0004589">
    <property type="term" value="F:dihydroorotate dehydrogenase (NAD+) activity"/>
    <property type="evidence" value="ECO:0007669"/>
    <property type="project" value="UniProtKB-EC"/>
</dbReference>
<dbReference type="Gene3D" id="3.20.20.70">
    <property type="entry name" value="Aldolase class I"/>
    <property type="match status" value="1"/>
</dbReference>
<dbReference type="InterPro" id="IPR005719">
    <property type="entry name" value="Dihydroorotate_DH_2"/>
</dbReference>
<dbReference type="SUPFAM" id="SSF51395">
    <property type="entry name" value="FMN-linked oxidoreductases"/>
    <property type="match status" value="1"/>
</dbReference>
<reference evidence="18 19" key="1">
    <citation type="submission" date="2016-11" db="EMBL/GenBank/DDBJ databases">
        <title>Identification of Bacillus cereus isolated from egg-white.</title>
        <authorList>
            <person name="Soni A."/>
            <person name="Oey I."/>
            <person name="Silcock P."/>
            <person name="Bremer P."/>
        </authorList>
    </citation>
    <scope>NUCLEOTIDE SEQUENCE [LARGE SCALE GENOMIC DNA]</scope>
    <source>
        <strain evidence="18 19">NZAS03</strain>
    </source>
</reference>
<dbReference type="PROSITE" id="PS00912">
    <property type="entry name" value="DHODEHASE_2"/>
    <property type="match status" value="1"/>
</dbReference>
<dbReference type="HAMAP" id="MF_00225">
    <property type="entry name" value="DHO_dh_type2"/>
    <property type="match status" value="1"/>
</dbReference>
<evidence type="ECO:0000256" key="10">
    <source>
        <dbReference type="ARBA" id="ARBA00022975"/>
    </source>
</evidence>
<evidence type="ECO:0000256" key="2">
    <source>
        <dbReference type="ARBA" id="ARBA00003616"/>
    </source>
</evidence>
<keyword evidence="12" id="KW-0520">NAD</keyword>
<comment type="function">
    <text evidence="1 16">Catalyzes the conversion of dihydroorotate to orotate with quinone as electron acceptor.</text>
</comment>
<dbReference type="GO" id="GO:0106430">
    <property type="term" value="F:dihydroorotate dehydrogenase (quinone) activity"/>
    <property type="evidence" value="ECO:0007669"/>
    <property type="project" value="UniProtKB-EC"/>
</dbReference>
<comment type="subunit">
    <text evidence="7">Heterotetramer of 2 PyrK and 2 PyrD type B subunits.</text>
</comment>
<sequence>MYANIRNLLFKMDPEKAHTRTIQALKVMQSFSFAKDLYNTNMSLNDSRLECKLLDITFPNPIGLAAGFDKFADVYPALASLGFGSVEVGSITPNPQPGNPKPRLFRLPEDTALINRMGFNSEGLNKAKQNFMTLPRPAIPLGINLGKNKDTPNQDANLDYQKGLEALYTHGDYFVINISSPNTEGLRDLQYVDTLKPLLTSILTKRDELCKKHSQYRPIVLKIAPDLTPEQLEGVISIILEVKVDAVIAANTTISRTNLTSKYQEQSGGLSGKPLNSRSTEIISKIYQQTQGKLPIIGSGGVFTGEDAYEKIKSGASLVQLYTSMIYRGPSVAKQINQEILNLLEKDGLSSITDAIGLYHK</sequence>
<comment type="caution">
    <text evidence="18">The sequence shown here is derived from an EMBL/GenBank/DDBJ whole genome shotgun (WGS) entry which is preliminary data.</text>
</comment>
<dbReference type="EMBL" id="MPON01000020">
    <property type="protein sequence ID" value="OKA32535.1"/>
    <property type="molecule type" value="Genomic_DNA"/>
</dbReference>
<evidence type="ECO:0000256" key="6">
    <source>
        <dbReference type="ARBA" id="ARBA00005359"/>
    </source>
</evidence>
<feature type="binding site" evidence="16">
    <location>
        <begin position="322"/>
        <end position="323"/>
    </location>
    <ligand>
        <name>FMN</name>
        <dbReference type="ChEBI" id="CHEBI:58210"/>
    </ligand>
</feature>
<comment type="similarity">
    <text evidence="6 16">Belongs to the dihydroorotate dehydrogenase family. Type 2 subfamily.</text>
</comment>